<reference evidence="1 2" key="1">
    <citation type="submission" date="2019-05" db="EMBL/GenBank/DDBJ databases">
        <title>Another draft genome of Portunus trituberculatus and its Hox gene families provides insights of decapod evolution.</title>
        <authorList>
            <person name="Jeong J.-H."/>
            <person name="Song I."/>
            <person name="Kim S."/>
            <person name="Choi T."/>
            <person name="Kim D."/>
            <person name="Ryu S."/>
            <person name="Kim W."/>
        </authorList>
    </citation>
    <scope>NUCLEOTIDE SEQUENCE [LARGE SCALE GENOMIC DNA]</scope>
    <source>
        <tissue evidence="1">Muscle</tissue>
    </source>
</reference>
<name>A0A5B7H2A8_PORTR</name>
<keyword evidence="2" id="KW-1185">Reference proteome</keyword>
<evidence type="ECO:0000313" key="2">
    <source>
        <dbReference type="Proteomes" id="UP000324222"/>
    </source>
</evidence>
<dbReference type="AlphaFoldDB" id="A0A5B7H2A8"/>
<dbReference type="Proteomes" id="UP000324222">
    <property type="component" value="Unassembled WGS sequence"/>
</dbReference>
<dbReference type="EMBL" id="VSRR010020269">
    <property type="protein sequence ID" value="MPC62964.1"/>
    <property type="molecule type" value="Genomic_DNA"/>
</dbReference>
<organism evidence="1 2">
    <name type="scientific">Portunus trituberculatus</name>
    <name type="common">Swimming crab</name>
    <name type="synonym">Neptunus trituberculatus</name>
    <dbReference type="NCBI Taxonomy" id="210409"/>
    <lineage>
        <taxon>Eukaryota</taxon>
        <taxon>Metazoa</taxon>
        <taxon>Ecdysozoa</taxon>
        <taxon>Arthropoda</taxon>
        <taxon>Crustacea</taxon>
        <taxon>Multicrustacea</taxon>
        <taxon>Malacostraca</taxon>
        <taxon>Eumalacostraca</taxon>
        <taxon>Eucarida</taxon>
        <taxon>Decapoda</taxon>
        <taxon>Pleocyemata</taxon>
        <taxon>Brachyura</taxon>
        <taxon>Eubrachyura</taxon>
        <taxon>Portunoidea</taxon>
        <taxon>Portunidae</taxon>
        <taxon>Portuninae</taxon>
        <taxon>Portunus</taxon>
    </lineage>
</organism>
<evidence type="ECO:0000313" key="1">
    <source>
        <dbReference type="EMBL" id="MPC62964.1"/>
    </source>
</evidence>
<proteinExistence type="predicted"/>
<protein>
    <submittedName>
        <fullName evidence="1">Uncharacterized protein</fullName>
    </submittedName>
</protein>
<gene>
    <name evidence="1" type="ORF">E2C01_057056</name>
</gene>
<sequence length="68" mass="7837">MACWADDVDGVVMTRQREACWSPGAGYYMLAHDLWMTCSVKSRGGCFGRFVYVVMNCMCREVREKKED</sequence>
<accession>A0A5B7H2A8</accession>
<comment type="caution">
    <text evidence="1">The sequence shown here is derived from an EMBL/GenBank/DDBJ whole genome shotgun (WGS) entry which is preliminary data.</text>
</comment>